<dbReference type="InterPro" id="IPR050402">
    <property type="entry name" value="OR51/52/56-like"/>
</dbReference>
<dbReference type="InterPro" id="IPR017452">
    <property type="entry name" value="GPCR_Rhodpsn_7TM"/>
</dbReference>
<evidence type="ECO:0000313" key="14">
    <source>
        <dbReference type="Proteomes" id="UP000694390"/>
    </source>
</evidence>
<dbReference type="Ensembl" id="ENSGEVT00005015933.1">
    <property type="protein sequence ID" value="ENSGEVP00005015164.1"/>
    <property type="gene ID" value="ENSGEVG00005010802.1"/>
</dbReference>
<name>A0A8C4WFF3_9SAUR</name>
<keyword evidence="7 11" id="KW-0472">Membrane</keyword>
<dbReference type="GeneTree" id="ENSGT01150000286912"/>
<dbReference type="Pfam" id="PF13853">
    <property type="entry name" value="7tm_4"/>
    <property type="match status" value="2"/>
</dbReference>
<evidence type="ECO:0000256" key="4">
    <source>
        <dbReference type="ARBA" id="ARBA00022725"/>
    </source>
</evidence>
<comment type="similarity">
    <text evidence="10">Belongs to the G-protein coupled receptor 1 family.</text>
</comment>
<keyword evidence="4 11" id="KW-0552">Olfaction</keyword>
<evidence type="ECO:0000256" key="5">
    <source>
        <dbReference type="ARBA" id="ARBA00022989"/>
    </source>
</evidence>
<dbReference type="PROSITE" id="PS50262">
    <property type="entry name" value="G_PROTEIN_RECEP_F1_2"/>
    <property type="match status" value="1"/>
</dbReference>
<dbReference type="Proteomes" id="UP000694390">
    <property type="component" value="Unassembled WGS sequence"/>
</dbReference>
<evidence type="ECO:0000256" key="1">
    <source>
        <dbReference type="ARBA" id="ARBA00004141"/>
    </source>
</evidence>
<organism evidence="13 14">
    <name type="scientific">Gopherus evgoodei</name>
    <name type="common">Goodes thornscrub tortoise</name>
    <dbReference type="NCBI Taxonomy" id="1825980"/>
    <lineage>
        <taxon>Eukaryota</taxon>
        <taxon>Metazoa</taxon>
        <taxon>Chordata</taxon>
        <taxon>Craniata</taxon>
        <taxon>Vertebrata</taxon>
        <taxon>Euteleostomi</taxon>
        <taxon>Archelosauria</taxon>
        <taxon>Testudinata</taxon>
        <taxon>Testudines</taxon>
        <taxon>Cryptodira</taxon>
        <taxon>Durocryptodira</taxon>
        <taxon>Testudinoidea</taxon>
        <taxon>Testudinidae</taxon>
        <taxon>Gopherus</taxon>
    </lineage>
</organism>
<feature type="transmembrane region" description="Helical" evidence="11">
    <location>
        <begin position="259"/>
        <end position="279"/>
    </location>
</feature>
<dbReference type="Gene3D" id="1.20.1070.10">
    <property type="entry name" value="Rhodopsin 7-helix transmembrane proteins"/>
    <property type="match status" value="1"/>
</dbReference>
<dbReference type="PRINTS" id="PR00237">
    <property type="entry name" value="GPCRRHODOPSN"/>
</dbReference>
<feature type="transmembrane region" description="Helical" evidence="11">
    <location>
        <begin position="299"/>
        <end position="319"/>
    </location>
</feature>
<dbReference type="GO" id="GO:0004984">
    <property type="term" value="F:olfactory receptor activity"/>
    <property type="evidence" value="ECO:0007669"/>
    <property type="project" value="InterPro"/>
</dbReference>
<dbReference type="FunFam" id="1.20.1070.10:FF:000002">
    <property type="entry name" value="Olfactory receptor"/>
    <property type="match status" value="1"/>
</dbReference>
<dbReference type="GO" id="GO:0005886">
    <property type="term" value="C:plasma membrane"/>
    <property type="evidence" value="ECO:0007669"/>
    <property type="project" value="UniProtKB-SubCell"/>
</dbReference>
<evidence type="ECO:0000256" key="7">
    <source>
        <dbReference type="ARBA" id="ARBA00023136"/>
    </source>
</evidence>
<dbReference type="GO" id="GO:0004930">
    <property type="term" value="F:G protein-coupled receptor activity"/>
    <property type="evidence" value="ECO:0007669"/>
    <property type="project" value="UniProtKB-KW"/>
</dbReference>
<protein>
    <recommendedName>
        <fullName evidence="11">Olfactory receptor</fullName>
    </recommendedName>
</protein>
<feature type="transmembrane region" description="Helical" evidence="11">
    <location>
        <begin position="222"/>
        <end position="247"/>
    </location>
</feature>
<evidence type="ECO:0000256" key="6">
    <source>
        <dbReference type="ARBA" id="ARBA00023040"/>
    </source>
</evidence>
<keyword evidence="6 10" id="KW-0297">G-protein coupled receptor</keyword>
<feature type="transmembrane region" description="Helical" evidence="11">
    <location>
        <begin position="28"/>
        <end position="51"/>
    </location>
</feature>
<evidence type="ECO:0000313" key="13">
    <source>
        <dbReference type="Ensembl" id="ENSGEVP00005015164.1"/>
    </source>
</evidence>
<keyword evidence="3 10" id="KW-0812">Transmembrane</keyword>
<evidence type="ECO:0000256" key="8">
    <source>
        <dbReference type="ARBA" id="ARBA00023170"/>
    </source>
</evidence>
<feature type="transmembrane region" description="Helical" evidence="11">
    <location>
        <begin position="187"/>
        <end position="210"/>
    </location>
</feature>
<evidence type="ECO:0000256" key="10">
    <source>
        <dbReference type="RuleBase" id="RU000688"/>
    </source>
</evidence>
<evidence type="ECO:0000256" key="9">
    <source>
        <dbReference type="ARBA" id="ARBA00023224"/>
    </source>
</evidence>
<dbReference type="InterPro" id="IPR000276">
    <property type="entry name" value="GPCR_Rhodpsn"/>
</dbReference>
<dbReference type="GO" id="GO:0071396">
    <property type="term" value="P:cellular response to lipid"/>
    <property type="evidence" value="ECO:0007669"/>
    <property type="project" value="UniProtKB-ARBA"/>
</dbReference>
<reference evidence="13" key="2">
    <citation type="submission" date="2025-09" db="UniProtKB">
        <authorList>
            <consortium name="Ensembl"/>
        </authorList>
    </citation>
    <scope>IDENTIFICATION</scope>
</reference>
<keyword evidence="2 11" id="KW-0716">Sensory transduction</keyword>
<keyword evidence="11" id="KW-1003">Cell membrane</keyword>
<dbReference type="SUPFAM" id="SSF81321">
    <property type="entry name" value="Family A G protein-coupled receptor-like"/>
    <property type="match status" value="1"/>
</dbReference>
<keyword evidence="14" id="KW-1185">Reference proteome</keyword>
<accession>A0A8C4WFF3</accession>
<proteinExistence type="inferred from homology"/>
<dbReference type="PRINTS" id="PR00245">
    <property type="entry name" value="OLFACTORYR"/>
</dbReference>
<evidence type="ECO:0000256" key="11">
    <source>
        <dbReference type="RuleBase" id="RU363047"/>
    </source>
</evidence>
<keyword evidence="8 10" id="KW-0675">Receptor</keyword>
<keyword evidence="9 10" id="KW-0807">Transducer</keyword>
<dbReference type="OrthoDB" id="10254436at2759"/>
<dbReference type="PANTHER" id="PTHR26450">
    <property type="entry name" value="OLFACTORY RECEPTOR 56B1-RELATED"/>
    <property type="match status" value="1"/>
</dbReference>
<dbReference type="InterPro" id="IPR000725">
    <property type="entry name" value="Olfact_rcpt"/>
</dbReference>
<feature type="transmembrane region" description="Helical" evidence="11">
    <location>
        <begin position="63"/>
        <end position="85"/>
    </location>
</feature>
<feature type="domain" description="G-protein coupled receptors family 1 profile" evidence="12">
    <location>
        <begin position="44"/>
        <end position="317"/>
    </location>
</feature>
<sequence length="334" mass="37437">MLDSNKTDFPNPSAFILLGIPGLKEAHVWISILFCGIYAIVILGNFTILFIVKIELSLYAPMYYFLCMPAVIDLALSTSILPKMLSIFWFNSREINFSACLTQMYFIHYFSAMGSGILVAMAMDRYIAICDPLKYSTTLSSPVVAKMGLVMVLRSCILVLPNVFLVRRCPYYITDIIPHTYCEPISMVKLLCGDISVNIYYGFSLTFLITGMACSDITVNSIYGLFITLLTVSLDSLLILLSYVMIFKTVLSVASHAECLRALNTCVSHLFAVLIFYTPEIGLSMIHRFGESSSHLPPILLGYVSMLVPPLMNPIIYSVKSKHLRVRIIRVFVK</sequence>
<reference evidence="13" key="1">
    <citation type="submission" date="2025-08" db="UniProtKB">
        <authorList>
            <consortium name="Ensembl"/>
        </authorList>
    </citation>
    <scope>IDENTIFICATION</scope>
</reference>
<dbReference type="PANTHER" id="PTHR26450:SF87">
    <property type="entry name" value="OLFACTORY RECEPTOR 51F2"/>
    <property type="match status" value="1"/>
</dbReference>
<feature type="transmembrane region" description="Helical" evidence="11">
    <location>
        <begin position="106"/>
        <end position="123"/>
    </location>
</feature>
<evidence type="ECO:0000256" key="2">
    <source>
        <dbReference type="ARBA" id="ARBA00022606"/>
    </source>
</evidence>
<comment type="subcellular location">
    <subcellularLocation>
        <location evidence="11">Cell membrane</location>
        <topology evidence="11">Multi-pass membrane protein</topology>
    </subcellularLocation>
    <subcellularLocation>
        <location evidence="1">Membrane</location>
        <topology evidence="1">Multi-pass membrane protein</topology>
    </subcellularLocation>
</comment>
<feature type="transmembrane region" description="Helical" evidence="11">
    <location>
        <begin position="143"/>
        <end position="166"/>
    </location>
</feature>
<evidence type="ECO:0000259" key="12">
    <source>
        <dbReference type="PROSITE" id="PS50262"/>
    </source>
</evidence>
<dbReference type="PROSITE" id="PS00237">
    <property type="entry name" value="G_PROTEIN_RECEP_F1_1"/>
    <property type="match status" value="1"/>
</dbReference>
<evidence type="ECO:0000256" key="3">
    <source>
        <dbReference type="ARBA" id="ARBA00022692"/>
    </source>
</evidence>
<dbReference type="AlphaFoldDB" id="A0A8C4WFF3"/>
<keyword evidence="5 11" id="KW-1133">Transmembrane helix</keyword>